<dbReference type="SMART" id="SM00733">
    <property type="entry name" value="Mterf"/>
    <property type="match status" value="5"/>
</dbReference>
<evidence type="ECO:0000256" key="2">
    <source>
        <dbReference type="ARBA" id="ARBA00022472"/>
    </source>
</evidence>
<comment type="caution">
    <text evidence="4">The sequence shown here is derived from an EMBL/GenBank/DDBJ whole genome shotgun (WGS) entry which is preliminary data.</text>
</comment>
<dbReference type="GO" id="GO:0003676">
    <property type="term" value="F:nucleic acid binding"/>
    <property type="evidence" value="ECO:0007669"/>
    <property type="project" value="InterPro"/>
</dbReference>
<dbReference type="Proteomes" id="UP000298416">
    <property type="component" value="Unassembled WGS sequence"/>
</dbReference>
<sequence>MIYSILRRNFISSFSKNLRSPDESVARFPLSVLYFSTSTEKKCVSNPALYELLLQKHKFSPQVALIAASVSTQSKTPEEYDSMLSFFREIGFSKSQVEKAVKFLPQLLSSNLEKTIKPKIKVFQDMGFPRGVIAEVLSKEPKILHRSAAKALIPRLTLLKELLGSNKCVSQVLRKAQWMLSTDLRNNMLPNVELLRSCGVSMQQILTICCYAPRFFLNRPGVVRKYVDQADGLGVSRGSRVFVYVVAVIGSMPNGRWERKIQAFQDILQCSEDDILRMVRRSPQVFTVSEDKLVKVRELLVGTGKYTASCIVGWPKSVMYSVQQRYKPRIEVLEMLERRNLIRAWPHLPALCKMSNDAFCKKFVSPHLDEVGEFSWPVELAVGKGTRNSLKLHRG</sequence>
<keyword evidence="2" id="KW-0806">Transcription termination</keyword>
<dbReference type="FunFam" id="1.25.70.10:FF:000001">
    <property type="entry name" value="Mitochondrial transcription termination factor-like"/>
    <property type="match status" value="1"/>
</dbReference>
<evidence type="ECO:0000256" key="3">
    <source>
        <dbReference type="ARBA" id="ARBA00022946"/>
    </source>
</evidence>
<reference evidence="4" key="2">
    <citation type="submission" date="2020-08" db="EMBL/GenBank/DDBJ databases">
        <title>Plant Genome Project.</title>
        <authorList>
            <person name="Zhang R.-G."/>
        </authorList>
    </citation>
    <scope>NUCLEOTIDE SEQUENCE</scope>
    <source>
        <strain evidence="4">Huo1</strain>
        <tissue evidence="4">Leaf</tissue>
    </source>
</reference>
<proteinExistence type="inferred from homology"/>
<evidence type="ECO:0000313" key="5">
    <source>
        <dbReference type="Proteomes" id="UP000298416"/>
    </source>
</evidence>
<dbReference type="GO" id="GO:0006353">
    <property type="term" value="P:DNA-templated transcription termination"/>
    <property type="evidence" value="ECO:0007669"/>
    <property type="project" value="UniProtKB-KW"/>
</dbReference>
<evidence type="ECO:0000313" key="4">
    <source>
        <dbReference type="EMBL" id="KAG6400253.1"/>
    </source>
</evidence>
<protein>
    <recommendedName>
        <fullName evidence="6">mTERF domain-containing protein, mitochondrial</fullName>
    </recommendedName>
</protein>
<evidence type="ECO:0000256" key="1">
    <source>
        <dbReference type="ARBA" id="ARBA00007692"/>
    </source>
</evidence>
<dbReference type="EMBL" id="PNBA02000014">
    <property type="protein sequence ID" value="KAG6400253.1"/>
    <property type="molecule type" value="Genomic_DNA"/>
</dbReference>
<organism evidence="4">
    <name type="scientific">Salvia splendens</name>
    <name type="common">Scarlet sage</name>
    <dbReference type="NCBI Taxonomy" id="180675"/>
    <lineage>
        <taxon>Eukaryota</taxon>
        <taxon>Viridiplantae</taxon>
        <taxon>Streptophyta</taxon>
        <taxon>Embryophyta</taxon>
        <taxon>Tracheophyta</taxon>
        <taxon>Spermatophyta</taxon>
        <taxon>Magnoliopsida</taxon>
        <taxon>eudicotyledons</taxon>
        <taxon>Gunneridae</taxon>
        <taxon>Pentapetalae</taxon>
        <taxon>asterids</taxon>
        <taxon>lamiids</taxon>
        <taxon>Lamiales</taxon>
        <taxon>Lamiaceae</taxon>
        <taxon>Nepetoideae</taxon>
        <taxon>Mentheae</taxon>
        <taxon>Salviinae</taxon>
        <taxon>Salvia</taxon>
        <taxon>Salvia subgen. Calosphace</taxon>
        <taxon>core Calosphace</taxon>
    </lineage>
</organism>
<comment type="similarity">
    <text evidence="1">Belongs to the mTERF family.</text>
</comment>
<dbReference type="InterPro" id="IPR038538">
    <property type="entry name" value="MTERF_sf"/>
</dbReference>
<dbReference type="InterPro" id="IPR003690">
    <property type="entry name" value="MTERF"/>
</dbReference>
<gene>
    <name evidence="4" type="ORF">SASPL_137078</name>
</gene>
<reference evidence="4" key="1">
    <citation type="submission" date="2018-01" db="EMBL/GenBank/DDBJ databases">
        <authorList>
            <person name="Mao J.F."/>
        </authorList>
    </citation>
    <scope>NUCLEOTIDE SEQUENCE</scope>
    <source>
        <strain evidence="4">Huo1</strain>
        <tissue evidence="4">Leaf</tissue>
    </source>
</reference>
<keyword evidence="2" id="KW-0804">Transcription</keyword>
<dbReference type="OrthoDB" id="637682at2759"/>
<accession>A0A8X8WS90</accession>
<dbReference type="AlphaFoldDB" id="A0A8X8WS90"/>
<keyword evidence="5" id="KW-1185">Reference proteome</keyword>
<evidence type="ECO:0008006" key="6">
    <source>
        <dbReference type="Google" id="ProtNLM"/>
    </source>
</evidence>
<dbReference type="PANTHER" id="PTHR13068">
    <property type="entry name" value="CGI-12 PROTEIN-RELATED"/>
    <property type="match status" value="1"/>
</dbReference>
<keyword evidence="3" id="KW-0809">Transit peptide</keyword>
<dbReference type="Pfam" id="PF02536">
    <property type="entry name" value="mTERF"/>
    <property type="match status" value="1"/>
</dbReference>
<name>A0A8X8WS90_SALSN</name>
<keyword evidence="2" id="KW-0805">Transcription regulation</keyword>
<dbReference type="Gene3D" id="1.25.70.10">
    <property type="entry name" value="Transcription termination factor 3, mitochondrial"/>
    <property type="match status" value="1"/>
</dbReference>
<dbReference type="PANTHER" id="PTHR13068:SF130">
    <property type="entry name" value="TRANSCRIPTION TERMINATION FACTOR MTERF6, CHLOROPLASTIC_MITOCHONDRIAL-LIKE"/>
    <property type="match status" value="1"/>
</dbReference>